<reference evidence="1 2" key="1">
    <citation type="submission" date="2020-08" db="EMBL/GenBank/DDBJ databases">
        <title>Genomic Encyclopedia of Type Strains, Phase IV (KMG-IV): sequencing the most valuable type-strain genomes for metagenomic binning, comparative biology and taxonomic classification.</title>
        <authorList>
            <person name="Goeker M."/>
        </authorList>
    </citation>
    <scope>NUCLEOTIDE SEQUENCE [LARGE SCALE GENOMIC DNA]</scope>
    <source>
        <strain evidence="1 2">DSM 100774</strain>
    </source>
</reference>
<evidence type="ECO:0000313" key="1">
    <source>
        <dbReference type="EMBL" id="MBB4106072.1"/>
    </source>
</evidence>
<sequence>MYSGGQPVQVFSFSSKRSALGKIKKQTEIFIFDDSK</sequence>
<organism evidence="1 2">
    <name type="scientific">Pedobacter zeae</name>
    <dbReference type="NCBI Taxonomy" id="1737356"/>
    <lineage>
        <taxon>Bacteria</taxon>
        <taxon>Pseudomonadati</taxon>
        <taxon>Bacteroidota</taxon>
        <taxon>Sphingobacteriia</taxon>
        <taxon>Sphingobacteriales</taxon>
        <taxon>Sphingobacteriaceae</taxon>
        <taxon>Pedobacter</taxon>
    </lineage>
</organism>
<accession>A0A7W6P3N3</accession>
<proteinExistence type="predicted"/>
<dbReference type="AlphaFoldDB" id="A0A7W6P3N3"/>
<name>A0A7W6P3N3_9SPHI</name>
<gene>
    <name evidence="1" type="ORF">GGQ60_000032</name>
</gene>
<dbReference type="EMBL" id="JACIEF010000001">
    <property type="protein sequence ID" value="MBB4106072.1"/>
    <property type="molecule type" value="Genomic_DNA"/>
</dbReference>
<protein>
    <submittedName>
        <fullName evidence="1">Uncharacterized protein</fullName>
    </submittedName>
</protein>
<dbReference type="Proteomes" id="UP000532273">
    <property type="component" value="Unassembled WGS sequence"/>
</dbReference>
<evidence type="ECO:0000313" key="2">
    <source>
        <dbReference type="Proteomes" id="UP000532273"/>
    </source>
</evidence>
<comment type="caution">
    <text evidence="1">The sequence shown here is derived from an EMBL/GenBank/DDBJ whole genome shotgun (WGS) entry which is preliminary data.</text>
</comment>